<dbReference type="CDD" id="cd00093">
    <property type="entry name" value="HTH_XRE"/>
    <property type="match status" value="1"/>
</dbReference>
<dbReference type="Proteomes" id="UP000019225">
    <property type="component" value="Chromosome"/>
</dbReference>
<dbReference type="InterPro" id="IPR010982">
    <property type="entry name" value="Lambda_DNA-bd_dom_sf"/>
</dbReference>
<dbReference type="Gene3D" id="1.25.40.10">
    <property type="entry name" value="Tetratricopeptide repeat domain"/>
    <property type="match status" value="1"/>
</dbReference>
<evidence type="ECO:0000259" key="1">
    <source>
        <dbReference type="PROSITE" id="PS50943"/>
    </source>
</evidence>
<protein>
    <recommendedName>
        <fullName evidence="1">HTH cro/C1-type domain-containing protein</fullName>
    </recommendedName>
</protein>
<dbReference type="SUPFAM" id="SSF48452">
    <property type="entry name" value="TPR-like"/>
    <property type="match status" value="2"/>
</dbReference>
<dbReference type="InterPro" id="IPR011990">
    <property type="entry name" value="TPR-like_helical_dom_sf"/>
</dbReference>
<dbReference type="Gene3D" id="3.40.50.300">
    <property type="entry name" value="P-loop containing nucleotide triphosphate hydrolases"/>
    <property type="match status" value="1"/>
</dbReference>
<dbReference type="PROSITE" id="PS50943">
    <property type="entry name" value="HTH_CROC1"/>
    <property type="match status" value="1"/>
</dbReference>
<accession>W5WCY0</accession>
<dbReference type="KEGG" id="kal:KALB_5248"/>
<dbReference type="GO" id="GO:0043531">
    <property type="term" value="F:ADP binding"/>
    <property type="evidence" value="ECO:0007669"/>
    <property type="project" value="InterPro"/>
</dbReference>
<dbReference type="SMART" id="SM00028">
    <property type="entry name" value="TPR"/>
    <property type="match status" value="3"/>
</dbReference>
<feature type="domain" description="HTH cro/C1-type" evidence="1">
    <location>
        <begin position="32"/>
        <end position="87"/>
    </location>
</feature>
<dbReference type="Pfam" id="PF13424">
    <property type="entry name" value="TPR_12"/>
    <property type="match status" value="1"/>
</dbReference>
<evidence type="ECO:0000313" key="3">
    <source>
        <dbReference type="Proteomes" id="UP000019225"/>
    </source>
</evidence>
<dbReference type="PATRIC" id="fig|1449976.3.peg.5268"/>
<keyword evidence="3" id="KW-1185">Reference proteome</keyword>
<dbReference type="EMBL" id="CP007155">
    <property type="protein sequence ID" value="AHH98610.1"/>
    <property type="molecule type" value="Genomic_DNA"/>
</dbReference>
<sequence>MDLVRLENSGENWSTPRQHLAAELTNALLRAERRLGRGLDRSELAKRINVSPASLYAYLNGTTLPRGAVFERLLDELGVIGVERGQLTTLRDAAEVIHRVAPRAQANTAAPSQPHQLPPDTRHFVGRAYELARLTEFASTREHSAARVCVIEGVAGVGKSTVAIRLGHKVKDFFPDGQLYADLNGFAASPPRESADVLFSFLHALGAPTGAIPTSPAGRMALFRSLMHGRRVLVFLDNARSSDQVRPLIAPEPGCLLVVTSRNRLDSLVGREGAVRIPMTVLDPPEAIELLASRIGPERLVAEPDAAHELVVLCAGLPLALSVVASRAMDRPDESLSDLVAELRDTDDRLDPLSSSDGDMDLRTVFNWSYDALSPSAAQLFRLLGLYPGPDISRAGCVALAGDLEECGHALRELLSANLLVERTRNRFHLHDLLREYARGRALQDDTAAERTAAMRRTLDHYLRAAVAANARIQPIDVEERGDPFPAPSTYADAMAWFTVECDVLLAMISYAHANGLESYAWRTAWACMVFLRRSGRHAARVDTQRLAVSAARRVGDGVALATSLRMLADALSRSRQSGDVLSLLSDALMMFEGLGDERGAFRTHLSFVRALDAAGEHVRALEHAEAALRLAEPKEVLPALADALAATARELAHLGRTATALDRSARALELYTAIGNMEGEASILKVVGDAELNCGHPERAITAYERSLALDRALGDRYWEAHALHRLAVAHQLLGDSHTARRLYTAAVLLLESLHHPDADSLRDQGLS</sequence>
<organism evidence="2 3">
    <name type="scientific">Kutzneria albida DSM 43870</name>
    <dbReference type="NCBI Taxonomy" id="1449976"/>
    <lineage>
        <taxon>Bacteria</taxon>
        <taxon>Bacillati</taxon>
        <taxon>Actinomycetota</taxon>
        <taxon>Actinomycetes</taxon>
        <taxon>Pseudonocardiales</taxon>
        <taxon>Pseudonocardiaceae</taxon>
        <taxon>Kutzneria</taxon>
    </lineage>
</organism>
<gene>
    <name evidence="2" type="ORF">KALB_5248</name>
</gene>
<dbReference type="eggNOG" id="COG3903">
    <property type="taxonomic scope" value="Bacteria"/>
</dbReference>
<reference evidence="2 3" key="1">
    <citation type="journal article" date="2014" name="BMC Genomics">
        <title>Complete genome sequence of producer of the glycopeptide antibiotic Aculeximycin Kutzneria albida DSM 43870T, a representative of minor genus of Pseudonocardiaceae.</title>
        <authorList>
            <person name="Rebets Y."/>
            <person name="Tokovenko B."/>
            <person name="Lushchyk I."/>
            <person name="Ruckert C."/>
            <person name="Zaburannyi N."/>
            <person name="Bechthold A."/>
            <person name="Kalinowski J."/>
            <person name="Luzhetskyy A."/>
        </authorList>
    </citation>
    <scope>NUCLEOTIDE SEQUENCE [LARGE SCALE GENOMIC DNA]</scope>
    <source>
        <strain evidence="2">DSM 43870</strain>
    </source>
</reference>
<dbReference type="GO" id="GO:0003677">
    <property type="term" value="F:DNA binding"/>
    <property type="evidence" value="ECO:0007669"/>
    <property type="project" value="InterPro"/>
</dbReference>
<dbReference type="SUPFAM" id="SSF47413">
    <property type="entry name" value="lambda repressor-like DNA-binding domains"/>
    <property type="match status" value="1"/>
</dbReference>
<dbReference type="SMART" id="SM00530">
    <property type="entry name" value="HTH_XRE"/>
    <property type="match status" value="1"/>
</dbReference>
<dbReference type="PANTHER" id="PTHR47691">
    <property type="entry name" value="REGULATOR-RELATED"/>
    <property type="match status" value="1"/>
</dbReference>
<dbReference type="SUPFAM" id="SSF52540">
    <property type="entry name" value="P-loop containing nucleoside triphosphate hydrolases"/>
    <property type="match status" value="1"/>
</dbReference>
<dbReference type="InterPro" id="IPR019734">
    <property type="entry name" value="TPR_rpt"/>
</dbReference>
<evidence type="ECO:0000313" key="2">
    <source>
        <dbReference type="EMBL" id="AHH98610.1"/>
    </source>
</evidence>
<dbReference type="PANTHER" id="PTHR47691:SF3">
    <property type="entry name" value="HTH-TYPE TRANSCRIPTIONAL REGULATOR RV0890C-RELATED"/>
    <property type="match status" value="1"/>
</dbReference>
<dbReference type="InterPro" id="IPR027417">
    <property type="entry name" value="P-loop_NTPase"/>
</dbReference>
<dbReference type="AlphaFoldDB" id="W5WCY0"/>
<dbReference type="InterPro" id="IPR001387">
    <property type="entry name" value="Cro/C1-type_HTH"/>
</dbReference>
<proteinExistence type="predicted"/>
<dbReference type="HOGENOM" id="CLU_004665_2_1_11"/>
<dbReference type="STRING" id="1449976.KALB_5248"/>
<dbReference type="Pfam" id="PF01381">
    <property type="entry name" value="HTH_3"/>
    <property type="match status" value="1"/>
</dbReference>
<name>W5WCY0_9PSEU</name>
<dbReference type="PRINTS" id="PR00364">
    <property type="entry name" value="DISEASERSIST"/>
</dbReference>